<comment type="subcellular location">
    <subcellularLocation>
        <location evidence="1">Cell inner membrane</location>
    </subcellularLocation>
</comment>
<protein>
    <submittedName>
        <fullName evidence="9">Intermembrane transport protein PqiB</fullName>
    </submittedName>
</protein>
<keyword evidence="3" id="KW-0997">Cell inner membrane</keyword>
<evidence type="ECO:0000259" key="8">
    <source>
        <dbReference type="Pfam" id="PF02470"/>
    </source>
</evidence>
<reference evidence="9 10" key="1">
    <citation type="submission" date="2021-08" db="EMBL/GenBank/DDBJ databases">
        <authorList>
            <person name="Peeters C."/>
        </authorList>
    </citation>
    <scope>NUCLEOTIDE SEQUENCE [LARGE SCALE GENOMIC DNA]</scope>
    <source>
        <strain evidence="9 10">LMG 23992</strain>
    </source>
</reference>
<evidence type="ECO:0000256" key="7">
    <source>
        <dbReference type="SAM" id="Phobius"/>
    </source>
</evidence>
<dbReference type="RefSeq" id="WP_224077868.1">
    <property type="nucleotide sequence ID" value="NZ_CAJZAI010000001.1"/>
</dbReference>
<comment type="caution">
    <text evidence="9">The sequence shown here is derived from an EMBL/GenBank/DDBJ whole genome shotgun (WGS) entry which is preliminary data.</text>
</comment>
<name>A0ABN7XZ73_9BURK</name>
<keyword evidence="2" id="KW-1003">Cell membrane</keyword>
<dbReference type="PANTHER" id="PTHR30462">
    <property type="entry name" value="INTERMEMBRANE TRANSPORT PROTEIN PQIB-RELATED"/>
    <property type="match status" value="1"/>
</dbReference>
<proteinExistence type="predicted"/>
<evidence type="ECO:0000256" key="2">
    <source>
        <dbReference type="ARBA" id="ARBA00022475"/>
    </source>
</evidence>
<evidence type="ECO:0000313" key="9">
    <source>
        <dbReference type="EMBL" id="CAG9164990.1"/>
    </source>
</evidence>
<dbReference type="Pfam" id="PF02470">
    <property type="entry name" value="MlaD"/>
    <property type="match status" value="3"/>
</dbReference>
<dbReference type="Proteomes" id="UP000727654">
    <property type="component" value="Unassembled WGS sequence"/>
</dbReference>
<evidence type="ECO:0000256" key="5">
    <source>
        <dbReference type="ARBA" id="ARBA00022989"/>
    </source>
</evidence>
<keyword evidence="4 7" id="KW-0812">Transmembrane</keyword>
<dbReference type="InterPro" id="IPR003399">
    <property type="entry name" value="Mce/MlaD"/>
</dbReference>
<accession>A0ABN7XZ73</accession>
<gene>
    <name evidence="9" type="primary">pqiB</name>
    <name evidence="9" type="ORF">LMG23992_00136</name>
</gene>
<keyword evidence="6 7" id="KW-0472">Membrane</keyword>
<evidence type="ECO:0000256" key="3">
    <source>
        <dbReference type="ARBA" id="ARBA00022519"/>
    </source>
</evidence>
<evidence type="ECO:0000256" key="6">
    <source>
        <dbReference type="ARBA" id="ARBA00023136"/>
    </source>
</evidence>
<feature type="domain" description="Mce/MlaD" evidence="8">
    <location>
        <begin position="302"/>
        <end position="399"/>
    </location>
</feature>
<feature type="transmembrane region" description="Helical" evidence="7">
    <location>
        <begin position="29"/>
        <end position="50"/>
    </location>
</feature>
<organism evidence="9 10">
    <name type="scientific">Cupriavidus laharis</name>
    <dbReference type="NCBI Taxonomy" id="151654"/>
    <lineage>
        <taxon>Bacteria</taxon>
        <taxon>Pseudomonadati</taxon>
        <taxon>Pseudomonadota</taxon>
        <taxon>Betaproteobacteria</taxon>
        <taxon>Burkholderiales</taxon>
        <taxon>Burkholderiaceae</taxon>
        <taxon>Cupriavidus</taxon>
    </lineage>
</organism>
<keyword evidence="5 7" id="KW-1133">Transmembrane helix</keyword>
<feature type="domain" description="Mce/MlaD" evidence="8">
    <location>
        <begin position="52"/>
        <end position="144"/>
    </location>
</feature>
<feature type="domain" description="Mce/MlaD" evidence="8">
    <location>
        <begin position="168"/>
        <end position="228"/>
    </location>
</feature>
<evidence type="ECO:0000256" key="1">
    <source>
        <dbReference type="ARBA" id="ARBA00004533"/>
    </source>
</evidence>
<evidence type="ECO:0000256" key="4">
    <source>
        <dbReference type="ARBA" id="ARBA00022692"/>
    </source>
</evidence>
<dbReference type="EMBL" id="CAJZAI010000001">
    <property type="protein sequence ID" value="CAG9164990.1"/>
    <property type="molecule type" value="Genomic_DNA"/>
</dbReference>
<sequence>MPETDNLPPSPSGLPQPERRRRARWLPSLVWLIPIVAAVVGISLLIHTLASRGPEITVTFRSAEGLTPGKTAVRYKDVDIGLLKSVRLAPDRSHVLANIDLTKDAENFAVADTRFWVVRPRFAVSGVSGLETLLSGAYIGVDAGKSTERTREFKGLEAPPVVTSDSSGKQFVLRASDLGSLDIGSPVYYRRVQVGQVVAFQLDPNGRDITLRVFVNKPYDKLVNADTRFWHASGVDLKLDASGLKLSTQSLVTVLLGGVAFQAPDGTSATDAAAENTQFLLAADQAEAMKEPEELAPTLAVLNFDQSVRGLSPGAPVDFRGVIVGQVRSIGIEFQPDKKSFRMPVVVELYPSRMGFRERDVQDPTRRYEIIASLLKRGMRAQLRTGNLLTGQLYVALDFFPKAPPADVNLNAPIPEFATTPGTFDQLQAQVGDIVNRIDKVPFDQIGQDLRKSVAALNATLASADALVKQLNGDVAPQVLAALQDARKTLSAANGTLSSDAPLQQDARRMVQELTRTATSLRMLTDYLERHPEALLRGKSEKE</sequence>
<evidence type="ECO:0000313" key="10">
    <source>
        <dbReference type="Proteomes" id="UP000727654"/>
    </source>
</evidence>
<keyword evidence="10" id="KW-1185">Reference proteome</keyword>
<dbReference type="PANTHER" id="PTHR30462:SF0">
    <property type="entry name" value="INTERMEMBRANE TRANSPORT PROTEIN YEBT"/>
    <property type="match status" value="1"/>
</dbReference>
<dbReference type="InterPro" id="IPR051800">
    <property type="entry name" value="PqiA-PqiB_transport"/>
</dbReference>